<organism evidence="2 3">
    <name type="scientific">Mycosarcoma maydis</name>
    <name type="common">Corn smut fungus</name>
    <name type="synonym">Ustilago maydis</name>
    <dbReference type="NCBI Taxonomy" id="5270"/>
    <lineage>
        <taxon>Eukaryota</taxon>
        <taxon>Fungi</taxon>
        <taxon>Dikarya</taxon>
        <taxon>Basidiomycota</taxon>
        <taxon>Ustilaginomycotina</taxon>
        <taxon>Ustilaginomycetes</taxon>
        <taxon>Ustilaginales</taxon>
        <taxon>Ustilaginaceae</taxon>
        <taxon>Mycosarcoma</taxon>
    </lineage>
</organism>
<feature type="compositionally biased region" description="Acidic residues" evidence="1">
    <location>
        <begin position="623"/>
        <end position="632"/>
    </location>
</feature>
<dbReference type="eggNOG" id="ENOG502RY6I">
    <property type="taxonomic scope" value="Eukaryota"/>
</dbReference>
<accession>A0A0D1BYE5</accession>
<dbReference type="GeneID" id="23566720"/>
<feature type="compositionally biased region" description="Polar residues" evidence="1">
    <location>
        <begin position="863"/>
        <end position="877"/>
    </location>
</feature>
<feature type="compositionally biased region" description="Basic and acidic residues" evidence="1">
    <location>
        <begin position="551"/>
        <end position="568"/>
    </location>
</feature>
<feature type="compositionally biased region" description="Basic and acidic residues" evidence="1">
    <location>
        <begin position="639"/>
        <end position="650"/>
    </location>
</feature>
<gene>
    <name evidence="2" type="ORF">UMAG_10729</name>
</gene>
<feature type="compositionally biased region" description="Low complexity" evidence="1">
    <location>
        <begin position="274"/>
        <end position="289"/>
    </location>
</feature>
<feature type="compositionally biased region" description="Low complexity" evidence="1">
    <location>
        <begin position="146"/>
        <end position="183"/>
    </location>
</feature>
<name>A0A0D1BYE5_MYCMD</name>
<feature type="region of interest" description="Disordered" evidence="1">
    <location>
        <begin position="1119"/>
        <end position="1140"/>
    </location>
</feature>
<feature type="compositionally biased region" description="Basic and acidic residues" evidence="1">
    <location>
        <begin position="723"/>
        <end position="740"/>
    </location>
</feature>
<dbReference type="VEuPathDB" id="FungiDB:UMAG_10729"/>
<feature type="compositionally biased region" description="Low complexity" evidence="1">
    <location>
        <begin position="35"/>
        <end position="44"/>
    </location>
</feature>
<evidence type="ECO:0000256" key="1">
    <source>
        <dbReference type="SAM" id="MobiDB-lite"/>
    </source>
</evidence>
<feature type="compositionally biased region" description="Basic and acidic residues" evidence="1">
    <location>
        <begin position="818"/>
        <end position="838"/>
    </location>
</feature>
<evidence type="ECO:0000313" key="2">
    <source>
        <dbReference type="EMBL" id="KIS66882.1"/>
    </source>
</evidence>
<feature type="region of interest" description="Disordered" evidence="1">
    <location>
        <begin position="1"/>
        <end position="448"/>
    </location>
</feature>
<feature type="compositionally biased region" description="Gly residues" evidence="1">
    <location>
        <begin position="290"/>
        <end position="300"/>
    </location>
</feature>
<dbReference type="KEGG" id="uma:UMAG_10729"/>
<feature type="compositionally biased region" description="Polar residues" evidence="1">
    <location>
        <begin position="310"/>
        <end position="323"/>
    </location>
</feature>
<feature type="compositionally biased region" description="Polar residues" evidence="1">
    <location>
        <begin position="243"/>
        <end position="257"/>
    </location>
</feature>
<evidence type="ECO:0000313" key="3">
    <source>
        <dbReference type="Proteomes" id="UP000000561"/>
    </source>
</evidence>
<feature type="compositionally biased region" description="Polar residues" evidence="1">
    <location>
        <begin position="212"/>
        <end position="222"/>
    </location>
</feature>
<feature type="region of interest" description="Disordered" evidence="1">
    <location>
        <begin position="500"/>
        <end position="679"/>
    </location>
</feature>
<proteinExistence type="predicted"/>
<feature type="compositionally biased region" description="Low complexity" evidence="1">
    <location>
        <begin position="62"/>
        <end position="83"/>
    </location>
</feature>
<feature type="compositionally biased region" description="Acidic residues" evidence="1">
    <location>
        <begin position="522"/>
        <end position="532"/>
    </location>
</feature>
<dbReference type="Proteomes" id="UP000000561">
    <property type="component" value="Chromosome 16"/>
</dbReference>
<keyword evidence="3" id="KW-1185">Reference proteome</keyword>
<dbReference type="InParanoid" id="A0A0D1BYE5"/>
<feature type="compositionally biased region" description="Basic residues" evidence="1">
    <location>
        <begin position="1262"/>
        <end position="1275"/>
    </location>
</feature>
<sequence>MKRNYPYGAPDAQASGASQSAFGQPPPPATPAPALPASGPSQAAYANYGYGSVAPPRPQVGAAANIAQQHQWNQQWQQPQQQYFPPPPPNPMGAPGAPQFAAPRTPSQSGPYRGASVPNAGSPSVNHAAPYAHHQPQQSVPYPYHPQASPMQSQSPSQHPQPSVPPAYGYVPPVPPHRNAAPPTGNSDAQNWPGAYAPGGQVGPPNKKPRHQGSNVPAFQTTAPPYAPMGANMAGGAMGNYPTQQPYAWQAPHVSSASPMSSQPVPGPPGPPGAHGRAPSAGGIHPSAPGKGGVGIGGAGAASSRGMNRNGAQNRGNPQQKPSGQRAGLPANPTASVNAARAPNGQIRAWGSKAAGAPAIDAPSQTGRRVSSVSSVHSDKPAAAGSTKGSNFSSQNMIPPDAPRGPNNTRNKAATVSSKASTSGFLSNGSQGRRGSSVAATNTPAAGSVGLDVVGAGVSSAKDSGAGHKRAHTDFRILGLEIKQLDWSWFAPQALAKTVIDGPNNTAAPSAFEQNAKPHEGEGDDSAADVADDSTLVTVENADAVSARAKPSIEGDEVHGGTDRKQITDESPIADDDEANDENQDDDEEGLDDQDEVAEANANPEQGAIANADGDEVTHGDLDVDAEADAEGDAAMSHAETDTVASEHQESVAPTPEPSGELSKLSQKHETQQGKASKAECVKNLANLRDSTKLRICFAAVFNAAPEGAPTDSKPPKTQDAAIKVERSIQDEASVDRAEQNFDAAEGSEESKNDAPKIDIKAEEPNDLTEESSVQGVKEEQVAVSSESAQAGIFDEVVEPNESPVHADEGTPTAAGTKEVESSKEPDEAKAENKKELEAPASQVVEDAANTCAASKSKKTRSAVDNSPQTKGPPQLSSNRIFLSFAANRKRLAIDAEAVKSVKIHRSEHWVEIRINASHPTEQPARKKGEEYLVWQGTLLEKRGKGQDNYAAVTRSEIASAWKIAEAADIESSGKGERSGDEHLELPPFFRLDESASDLVLRVHLDASAPLPEPAWLRKNEVGELLASLQRSSTGTAGKAETAVSVAAAQHVWAGKIEVMDPDPPPSMSTFLYEWIKESFVGSQKDRRKFVDGMLSWKKKEHSSAAREKIKLERGAEAELGERRLKTQEGTMEKAEKESDSERDVRVARLFVDMVSRLIKGERATLHTDSATSHLARAHDSSSCTSTTYPGLFMLGLLDISLDSADAQAAKRLRQRIDEMLIEMPRATLLKAADLAFKDLDESASKRSAVAASTQSAPASRNRAHQPRHHHRRQHPGTAHISHPAGRHAKRKRA</sequence>
<feature type="compositionally biased region" description="Basic and acidic residues" evidence="1">
    <location>
        <begin position="749"/>
        <end position="764"/>
    </location>
</feature>
<feature type="region of interest" description="Disordered" evidence="1">
    <location>
        <begin position="1247"/>
        <end position="1294"/>
    </location>
</feature>
<dbReference type="CDD" id="cd22541">
    <property type="entry name" value="SP5_N"/>
    <property type="match status" value="1"/>
</dbReference>
<feature type="compositionally biased region" description="Basic and acidic residues" evidence="1">
    <location>
        <begin position="667"/>
        <end position="679"/>
    </location>
</feature>
<feature type="region of interest" description="Disordered" evidence="1">
    <location>
        <begin position="706"/>
        <end position="877"/>
    </location>
</feature>
<feature type="compositionally biased region" description="Low complexity" evidence="1">
    <location>
        <begin position="412"/>
        <end position="423"/>
    </location>
</feature>
<dbReference type="RefSeq" id="XP_011391535.1">
    <property type="nucleotide sequence ID" value="XM_011393233.1"/>
</dbReference>
<feature type="compositionally biased region" description="Acidic residues" evidence="1">
    <location>
        <begin position="572"/>
        <end position="598"/>
    </location>
</feature>
<dbReference type="OrthoDB" id="431557at2759"/>
<feature type="compositionally biased region" description="Pro residues" evidence="1">
    <location>
        <begin position="24"/>
        <end position="34"/>
    </location>
</feature>
<dbReference type="EMBL" id="CM003155">
    <property type="protein sequence ID" value="KIS66882.1"/>
    <property type="molecule type" value="Genomic_DNA"/>
</dbReference>
<feature type="compositionally biased region" description="Polar residues" evidence="1">
    <location>
        <begin position="424"/>
        <end position="445"/>
    </location>
</feature>
<protein>
    <submittedName>
        <fullName evidence="2">Uncharacterized protein</fullName>
    </submittedName>
</protein>
<feature type="compositionally biased region" description="Polar residues" evidence="1">
    <location>
        <begin position="387"/>
        <end position="397"/>
    </location>
</feature>
<feature type="compositionally biased region" description="Basic residues" evidence="1">
    <location>
        <begin position="1285"/>
        <end position="1294"/>
    </location>
</feature>
<reference evidence="2 3" key="1">
    <citation type="journal article" date="2006" name="Nature">
        <title>Insights from the genome of the biotrophic fungal plant pathogen Ustilago maydis.</title>
        <authorList>
            <person name="Kamper J."/>
            <person name="Kahmann R."/>
            <person name="Bolker M."/>
            <person name="Ma L.J."/>
            <person name="Brefort T."/>
            <person name="Saville B.J."/>
            <person name="Banuett F."/>
            <person name="Kronstad J.W."/>
            <person name="Gold S.E."/>
            <person name="Muller O."/>
            <person name="Perlin M.H."/>
            <person name="Wosten H.A."/>
            <person name="de Vries R."/>
            <person name="Ruiz-Herrera J."/>
            <person name="Reynaga-Pena C.G."/>
            <person name="Snetselaar K."/>
            <person name="McCann M."/>
            <person name="Perez-Martin J."/>
            <person name="Feldbrugge M."/>
            <person name="Basse C.W."/>
            <person name="Steinberg G."/>
            <person name="Ibeas J.I."/>
            <person name="Holloman W."/>
            <person name="Guzman P."/>
            <person name="Farman M."/>
            <person name="Stajich J.E."/>
            <person name="Sentandreu R."/>
            <person name="Gonzalez-Prieto J.M."/>
            <person name="Kennell J.C."/>
            <person name="Molina L."/>
            <person name="Schirawski J."/>
            <person name="Mendoza-Mendoza A."/>
            <person name="Greilinger D."/>
            <person name="Munch K."/>
            <person name="Rossel N."/>
            <person name="Scherer M."/>
            <person name="Vranes M."/>
            <person name="Ladendorf O."/>
            <person name="Vincon V."/>
            <person name="Fuchs U."/>
            <person name="Sandrock B."/>
            <person name="Meng S."/>
            <person name="Ho E.C."/>
            <person name="Cahill M.J."/>
            <person name="Boyce K.J."/>
            <person name="Klose J."/>
            <person name="Klosterman S.J."/>
            <person name="Deelstra H.J."/>
            <person name="Ortiz-Castellanos L."/>
            <person name="Li W."/>
            <person name="Sanchez-Alonso P."/>
            <person name="Schreier P.H."/>
            <person name="Hauser-Hahn I."/>
            <person name="Vaupel M."/>
            <person name="Koopmann E."/>
            <person name="Friedrich G."/>
            <person name="Voss H."/>
            <person name="Schluter T."/>
            <person name="Margolis J."/>
            <person name="Platt D."/>
            <person name="Swimmer C."/>
            <person name="Gnirke A."/>
            <person name="Chen F."/>
            <person name="Vysotskaia V."/>
            <person name="Mannhaupt G."/>
            <person name="Guldener U."/>
            <person name="Munsterkotter M."/>
            <person name="Haase D."/>
            <person name="Oesterheld M."/>
            <person name="Mewes H.W."/>
            <person name="Mauceli E.W."/>
            <person name="DeCaprio D."/>
            <person name="Wade C.M."/>
            <person name="Butler J."/>
            <person name="Young S."/>
            <person name="Jaffe D.B."/>
            <person name="Calvo S."/>
            <person name="Nusbaum C."/>
            <person name="Galagan J."/>
            <person name="Birren B.W."/>
        </authorList>
    </citation>
    <scope>NUCLEOTIDE SEQUENCE [LARGE SCALE GENOMIC DNA]</scope>
    <source>
        <strain evidence="3">DSM 14603 / FGSC 9021 / UM521</strain>
    </source>
</reference>
<feature type="compositionally biased region" description="Low complexity" evidence="1">
    <location>
        <begin position="228"/>
        <end position="242"/>
    </location>
</feature>
<feature type="compositionally biased region" description="Low complexity" evidence="1">
    <location>
        <begin position="8"/>
        <end position="23"/>
    </location>
</feature>